<organism evidence="1 2">
    <name type="scientific">Dunaliella salina</name>
    <name type="common">Green alga</name>
    <name type="synonym">Protococcus salinus</name>
    <dbReference type="NCBI Taxonomy" id="3046"/>
    <lineage>
        <taxon>Eukaryota</taxon>
        <taxon>Viridiplantae</taxon>
        <taxon>Chlorophyta</taxon>
        <taxon>core chlorophytes</taxon>
        <taxon>Chlorophyceae</taxon>
        <taxon>CS clade</taxon>
        <taxon>Chlamydomonadales</taxon>
        <taxon>Dunaliellaceae</taxon>
        <taxon>Dunaliella</taxon>
    </lineage>
</organism>
<feature type="non-terminal residue" evidence="1">
    <location>
        <position position="208"/>
    </location>
</feature>
<sequence length="208" mass="23197">VVENWSLKTCIRDDRKCLQACDFHFSLTTNYEMLIAGFGVWGSQEACCAHGAAFNEGCGKVEASPEPCWIVDTYFPSRLCRRSNTLCDKPEAGVQAFRTEEECCAPGRAFSELPDVSGFSLSVKGQSQHEMLKYCTQTFSTVQNLEDPRTQSVMLQGCSSPPPVPCWVKDEDWPYRTCSKSDDIALCHRGWGVYVSKDICCSPNVAFQ</sequence>
<proteinExistence type="predicted"/>
<comment type="caution">
    <text evidence="1">The sequence shown here is derived from an EMBL/GenBank/DDBJ whole genome shotgun (WGS) entry which is preliminary data.</text>
</comment>
<keyword evidence="2" id="KW-1185">Reference proteome</keyword>
<dbReference type="EMBL" id="MU069507">
    <property type="protein sequence ID" value="KAF5840650.1"/>
    <property type="molecule type" value="Genomic_DNA"/>
</dbReference>
<gene>
    <name evidence="1" type="ORF">DUNSADRAFT_16023</name>
</gene>
<reference evidence="1" key="1">
    <citation type="submission" date="2017-08" db="EMBL/GenBank/DDBJ databases">
        <authorList>
            <person name="Polle J.E."/>
            <person name="Barry K."/>
            <person name="Cushman J."/>
            <person name="Schmutz J."/>
            <person name="Tran D."/>
            <person name="Hathwaick L.T."/>
            <person name="Yim W.C."/>
            <person name="Jenkins J."/>
            <person name="Mckie-Krisberg Z.M."/>
            <person name="Prochnik S."/>
            <person name="Lindquist E."/>
            <person name="Dockter R.B."/>
            <person name="Adam C."/>
            <person name="Molina H."/>
            <person name="Bunkerborg J."/>
            <person name="Jin E."/>
            <person name="Buchheim M."/>
            <person name="Magnuson J."/>
        </authorList>
    </citation>
    <scope>NUCLEOTIDE SEQUENCE</scope>
    <source>
        <strain evidence="1">CCAP 19/18</strain>
    </source>
</reference>
<dbReference type="Proteomes" id="UP000815325">
    <property type="component" value="Unassembled WGS sequence"/>
</dbReference>
<accession>A0ABQ7H1H2</accession>
<feature type="non-terminal residue" evidence="1">
    <location>
        <position position="1"/>
    </location>
</feature>
<name>A0ABQ7H1H2_DUNSA</name>
<evidence type="ECO:0000313" key="1">
    <source>
        <dbReference type="EMBL" id="KAF5840650.1"/>
    </source>
</evidence>
<protein>
    <submittedName>
        <fullName evidence="1">Uncharacterized protein</fullName>
    </submittedName>
</protein>
<evidence type="ECO:0000313" key="2">
    <source>
        <dbReference type="Proteomes" id="UP000815325"/>
    </source>
</evidence>